<dbReference type="STRING" id="229919.GCA_001050195_03411"/>
<gene>
    <name evidence="2" type="ORF">DEQ80_06025</name>
</gene>
<dbReference type="Pfam" id="PF10040">
    <property type="entry name" value="CRISPR_Cas6"/>
    <property type="match status" value="1"/>
</dbReference>
<protein>
    <recommendedName>
        <fullName evidence="1">CRISPR-associated protein Cas6 C-terminal domain-containing protein</fullName>
    </recommendedName>
</protein>
<proteinExistence type="predicted"/>
<evidence type="ECO:0000313" key="3">
    <source>
        <dbReference type="Proteomes" id="UP000264141"/>
    </source>
</evidence>
<dbReference type="InterPro" id="IPR019267">
    <property type="entry name" value="CRISPR-assoc_Cas6_C"/>
</dbReference>
<reference evidence="2 3" key="1">
    <citation type="journal article" date="2018" name="Nat. Biotechnol.">
        <title>A standardized bacterial taxonomy based on genome phylogeny substantially revises the tree of life.</title>
        <authorList>
            <person name="Parks D.H."/>
            <person name="Chuvochina M."/>
            <person name="Waite D.W."/>
            <person name="Rinke C."/>
            <person name="Skarshewski A."/>
            <person name="Chaumeil P.A."/>
            <person name="Hugenholtz P."/>
        </authorList>
    </citation>
    <scope>NUCLEOTIDE SEQUENCE [LARGE SCALE GENOMIC DNA]</scope>
    <source>
        <strain evidence="2">UBA8781</strain>
    </source>
</reference>
<name>A0A3D1JGM7_9CHLR</name>
<dbReference type="AlphaFoldDB" id="A0A3D1JGM7"/>
<dbReference type="Proteomes" id="UP000264141">
    <property type="component" value="Unassembled WGS sequence"/>
</dbReference>
<sequence>MTPFPLTFTRLRFECVTETPLRLGGWRAGSNLRGALVDVMRRATCAYSVPSVPGQKVSIDAEHIAHCPVCWLVAAHEKPGVERRGYILTPPVEAPSVLMPGERFAFHLTLFGEARRFLPYFVLAVPEMGLGGVGAGRGRFRLRRVVAEFPGGREEEVLPEGEQVLRLPEQPATHADVLSQAGQFSRRWRDGGVASLGLEFLTPLRLIWNEELVKAPDFSIFFNRLLERVDELAMQFSGGEHRPLEERTRLQNLAREVRMIENHTRWVEVSSGSSRTGSKTWISGLVGSARYAAPVSAWEELLPWLLWGEVVQVGKDTVKGNGVFRRAG</sequence>
<organism evidence="2 3">
    <name type="scientific">Anaerolinea thermolimosa</name>
    <dbReference type="NCBI Taxonomy" id="229919"/>
    <lineage>
        <taxon>Bacteria</taxon>
        <taxon>Bacillati</taxon>
        <taxon>Chloroflexota</taxon>
        <taxon>Anaerolineae</taxon>
        <taxon>Anaerolineales</taxon>
        <taxon>Anaerolineaceae</taxon>
        <taxon>Anaerolinea</taxon>
    </lineage>
</organism>
<evidence type="ECO:0000313" key="2">
    <source>
        <dbReference type="EMBL" id="HCE17397.1"/>
    </source>
</evidence>
<comment type="caution">
    <text evidence="2">The sequence shown here is derived from an EMBL/GenBank/DDBJ whole genome shotgun (WGS) entry which is preliminary data.</text>
</comment>
<accession>A0A3D1JGM7</accession>
<feature type="domain" description="CRISPR-associated protein Cas6 C-terminal" evidence="1">
    <location>
        <begin position="198"/>
        <end position="323"/>
    </location>
</feature>
<dbReference type="EMBL" id="DPBP01000026">
    <property type="protein sequence ID" value="HCE17397.1"/>
    <property type="molecule type" value="Genomic_DNA"/>
</dbReference>
<dbReference type="Gene3D" id="3.30.70.1900">
    <property type="match status" value="1"/>
</dbReference>
<evidence type="ECO:0000259" key="1">
    <source>
        <dbReference type="Pfam" id="PF10040"/>
    </source>
</evidence>